<reference evidence="1" key="1">
    <citation type="submission" date="2020-09" db="EMBL/GenBank/DDBJ databases">
        <authorList>
            <person name="Yoon J.-W."/>
        </authorList>
    </citation>
    <scope>NUCLEOTIDE SEQUENCE</scope>
    <source>
        <strain evidence="1">KMU-158</strain>
    </source>
</reference>
<dbReference type="AlphaFoldDB" id="A0A927BZW5"/>
<dbReference type="EMBL" id="JACXLD010000001">
    <property type="protein sequence ID" value="MBD2858129.1"/>
    <property type="molecule type" value="Genomic_DNA"/>
</dbReference>
<organism evidence="1 2">
    <name type="scientific">Spongiibacter pelagi</name>
    <dbReference type="NCBI Taxonomy" id="2760804"/>
    <lineage>
        <taxon>Bacteria</taxon>
        <taxon>Pseudomonadati</taxon>
        <taxon>Pseudomonadota</taxon>
        <taxon>Gammaproteobacteria</taxon>
        <taxon>Cellvibrionales</taxon>
        <taxon>Spongiibacteraceae</taxon>
        <taxon>Spongiibacter</taxon>
    </lineage>
</organism>
<sequence length="146" mass="16278">MISLKVRMPKVMKKDTVLSSKSSQDEGVSGFTLLEKQIQAASKDGEEKIGEILGNFFELSQQLQDSAAKYSEEEFSDINTLLGSLIEQLQFYDAHSQRLAHIAKSLNYAALNKDAQKAESEALIEYLQSQYSTSEERAVHQSLLGD</sequence>
<keyword evidence="2" id="KW-1185">Reference proteome</keyword>
<protein>
    <submittedName>
        <fullName evidence="1">Uncharacterized protein</fullName>
    </submittedName>
</protein>
<dbReference type="RefSeq" id="WP_190762568.1">
    <property type="nucleotide sequence ID" value="NZ_JACXLD010000001.1"/>
</dbReference>
<gene>
    <name evidence="1" type="ORF">IB286_03845</name>
</gene>
<dbReference type="Proteomes" id="UP000610558">
    <property type="component" value="Unassembled WGS sequence"/>
</dbReference>
<proteinExistence type="predicted"/>
<accession>A0A927BZW5</accession>
<evidence type="ECO:0000313" key="2">
    <source>
        <dbReference type="Proteomes" id="UP000610558"/>
    </source>
</evidence>
<comment type="caution">
    <text evidence="1">The sequence shown here is derived from an EMBL/GenBank/DDBJ whole genome shotgun (WGS) entry which is preliminary data.</text>
</comment>
<evidence type="ECO:0000313" key="1">
    <source>
        <dbReference type="EMBL" id="MBD2858129.1"/>
    </source>
</evidence>
<name>A0A927BZW5_9GAMM</name>